<feature type="non-terminal residue" evidence="2">
    <location>
        <position position="1"/>
    </location>
</feature>
<feature type="non-terminal residue" evidence="2">
    <location>
        <position position="271"/>
    </location>
</feature>
<name>X0UTQ5_9ZZZZ</name>
<gene>
    <name evidence="2" type="ORF">S01H1_35115</name>
</gene>
<reference evidence="2" key="1">
    <citation type="journal article" date="2014" name="Front. Microbiol.">
        <title>High frequency of phylogenetically diverse reductive dehalogenase-homologous genes in deep subseafloor sedimentary metagenomes.</title>
        <authorList>
            <person name="Kawai M."/>
            <person name="Futagami T."/>
            <person name="Toyoda A."/>
            <person name="Takaki Y."/>
            <person name="Nishi S."/>
            <person name="Hori S."/>
            <person name="Arai W."/>
            <person name="Tsubouchi T."/>
            <person name="Morono Y."/>
            <person name="Uchiyama I."/>
            <person name="Ito T."/>
            <person name="Fujiyama A."/>
            <person name="Inagaki F."/>
            <person name="Takami H."/>
        </authorList>
    </citation>
    <scope>NUCLEOTIDE SEQUENCE</scope>
    <source>
        <strain evidence="2">Expedition CK06-06</strain>
    </source>
</reference>
<feature type="compositionally biased region" description="Polar residues" evidence="1">
    <location>
        <begin position="195"/>
        <end position="209"/>
    </location>
</feature>
<organism evidence="2">
    <name type="scientific">marine sediment metagenome</name>
    <dbReference type="NCBI Taxonomy" id="412755"/>
    <lineage>
        <taxon>unclassified sequences</taxon>
        <taxon>metagenomes</taxon>
        <taxon>ecological metagenomes</taxon>
    </lineage>
</organism>
<sequence>GKIAKELGAPQQELLEEIARVAVSCEAQRTPEELLLKEIHELADEISKCGLPRATGWAHHLENSLAAYIAEQPTGGEEPPSKPAGPTPADFVDVRCVCLEEDVTERVAGLLDLFLSQQRGQYDDSLGKAFLESAETFAAWAGQAGHTTLTEALYAAAGDFRTILDASLDVGHDLLSVIWDRLSPELEKLKVPDTQGLSMPHTSGSSGQLSAAPAARSERRETRSRFVRVKEDHLEEFLEGVSRLFITGELLKDLQTAIAETRQTPLLAREM</sequence>
<dbReference type="AlphaFoldDB" id="X0UTQ5"/>
<protein>
    <submittedName>
        <fullName evidence="2">Uncharacterized protein</fullName>
    </submittedName>
</protein>
<feature type="compositionally biased region" description="Basic and acidic residues" evidence="1">
    <location>
        <begin position="216"/>
        <end position="225"/>
    </location>
</feature>
<dbReference type="EMBL" id="BARS01021917">
    <property type="protein sequence ID" value="GAG09110.1"/>
    <property type="molecule type" value="Genomic_DNA"/>
</dbReference>
<accession>X0UTQ5</accession>
<evidence type="ECO:0000313" key="2">
    <source>
        <dbReference type="EMBL" id="GAG09110.1"/>
    </source>
</evidence>
<comment type="caution">
    <text evidence="2">The sequence shown here is derived from an EMBL/GenBank/DDBJ whole genome shotgun (WGS) entry which is preliminary data.</text>
</comment>
<evidence type="ECO:0000256" key="1">
    <source>
        <dbReference type="SAM" id="MobiDB-lite"/>
    </source>
</evidence>
<feature type="region of interest" description="Disordered" evidence="1">
    <location>
        <begin position="193"/>
        <end position="225"/>
    </location>
</feature>
<proteinExistence type="predicted"/>